<feature type="region of interest" description="Disordered" evidence="1">
    <location>
        <begin position="169"/>
        <end position="191"/>
    </location>
</feature>
<evidence type="ECO:0000256" key="1">
    <source>
        <dbReference type="SAM" id="MobiDB-lite"/>
    </source>
</evidence>
<evidence type="ECO:0000313" key="2">
    <source>
        <dbReference type="EMBL" id="MED6178102.1"/>
    </source>
</evidence>
<dbReference type="EMBL" id="JASCZI010154647">
    <property type="protein sequence ID" value="MED6178102.1"/>
    <property type="molecule type" value="Genomic_DNA"/>
</dbReference>
<sequence>QLDPDVHTQIQQIQITIPEFEAQIQSEQETEKRKSESEIGEGNAIIIQNTDPEFTTIAKPQLHSTQQIRSQFQIQSQSQEDGDVFDEKGIYYGSDDRSVTIVVQRPPPEPPNLNSVAVVEYEPESAVVTAKTGSCKTEDLSDAMASIHSGAEDGAVVKGKVYTDIGTSSTVRTAAPEGKPQETIDRHRPSAVRSSVPLWPEKGKLLTVPCWTIGDERRKGMAMTPVVSQTNSIETETVKDTNTLPGGENRRCSKVLPCEREGGFGTVHKQEEMVLSGAGMAGGKGGGHTPWKGDDRVNVVELAGVSSLLRHHQHSGC</sequence>
<feature type="region of interest" description="Disordered" evidence="1">
    <location>
        <begin position="24"/>
        <end position="47"/>
    </location>
</feature>
<dbReference type="Proteomes" id="UP001341840">
    <property type="component" value="Unassembled WGS sequence"/>
</dbReference>
<proteinExistence type="predicted"/>
<gene>
    <name evidence="2" type="ORF">PIB30_104478</name>
</gene>
<name>A0ABU6VWR4_9FABA</name>
<keyword evidence="3" id="KW-1185">Reference proteome</keyword>
<protein>
    <submittedName>
        <fullName evidence="2">Uncharacterized protein</fullName>
    </submittedName>
</protein>
<feature type="non-terminal residue" evidence="2">
    <location>
        <position position="1"/>
    </location>
</feature>
<comment type="caution">
    <text evidence="2">The sequence shown here is derived from an EMBL/GenBank/DDBJ whole genome shotgun (WGS) entry which is preliminary data.</text>
</comment>
<accession>A0ABU6VWR4</accession>
<organism evidence="2 3">
    <name type="scientific">Stylosanthes scabra</name>
    <dbReference type="NCBI Taxonomy" id="79078"/>
    <lineage>
        <taxon>Eukaryota</taxon>
        <taxon>Viridiplantae</taxon>
        <taxon>Streptophyta</taxon>
        <taxon>Embryophyta</taxon>
        <taxon>Tracheophyta</taxon>
        <taxon>Spermatophyta</taxon>
        <taxon>Magnoliopsida</taxon>
        <taxon>eudicotyledons</taxon>
        <taxon>Gunneridae</taxon>
        <taxon>Pentapetalae</taxon>
        <taxon>rosids</taxon>
        <taxon>fabids</taxon>
        <taxon>Fabales</taxon>
        <taxon>Fabaceae</taxon>
        <taxon>Papilionoideae</taxon>
        <taxon>50 kb inversion clade</taxon>
        <taxon>dalbergioids sensu lato</taxon>
        <taxon>Dalbergieae</taxon>
        <taxon>Pterocarpus clade</taxon>
        <taxon>Stylosanthes</taxon>
    </lineage>
</organism>
<evidence type="ECO:0000313" key="3">
    <source>
        <dbReference type="Proteomes" id="UP001341840"/>
    </source>
</evidence>
<reference evidence="2 3" key="1">
    <citation type="journal article" date="2023" name="Plants (Basel)">
        <title>Bridging the Gap: Combining Genomics and Transcriptomics Approaches to Understand Stylosanthes scabra, an Orphan Legume from the Brazilian Caatinga.</title>
        <authorList>
            <person name="Ferreira-Neto J.R.C."/>
            <person name="da Silva M.D."/>
            <person name="Binneck E."/>
            <person name="de Melo N.F."/>
            <person name="da Silva R.H."/>
            <person name="de Melo A.L.T.M."/>
            <person name="Pandolfi V."/>
            <person name="Bustamante F.O."/>
            <person name="Brasileiro-Vidal A.C."/>
            <person name="Benko-Iseppon A.M."/>
        </authorList>
    </citation>
    <scope>NUCLEOTIDE SEQUENCE [LARGE SCALE GENOMIC DNA]</scope>
    <source>
        <tissue evidence="2">Leaves</tissue>
    </source>
</reference>
<feature type="compositionally biased region" description="Basic and acidic residues" evidence="1">
    <location>
        <begin position="179"/>
        <end position="188"/>
    </location>
</feature>